<dbReference type="PANTHER" id="PTHR36448">
    <property type="entry name" value="BLR7373 PROTEIN"/>
    <property type="match status" value="1"/>
</dbReference>
<gene>
    <name evidence="2" type="ORF">WAT24_13075</name>
</gene>
<evidence type="ECO:0000313" key="3">
    <source>
        <dbReference type="Proteomes" id="UP001381174"/>
    </source>
</evidence>
<dbReference type="InterPro" id="IPR011051">
    <property type="entry name" value="RmlC_Cupin_sf"/>
</dbReference>
<dbReference type="Pfam" id="PF07883">
    <property type="entry name" value="Cupin_2"/>
    <property type="match status" value="1"/>
</dbReference>
<evidence type="ECO:0000313" key="2">
    <source>
        <dbReference type="EMBL" id="MEI7037695.1"/>
    </source>
</evidence>
<comment type="caution">
    <text evidence="2">The sequence shown here is derived from an EMBL/GenBank/DDBJ whole genome shotgun (WGS) entry which is preliminary data.</text>
</comment>
<dbReference type="InterPro" id="IPR014500">
    <property type="entry name" value="UCP019307_cupin"/>
</dbReference>
<dbReference type="CDD" id="cd02219">
    <property type="entry name" value="cupin_YjlB-like"/>
    <property type="match status" value="1"/>
</dbReference>
<evidence type="ECO:0000259" key="1">
    <source>
        <dbReference type="Pfam" id="PF07883"/>
    </source>
</evidence>
<dbReference type="InterPro" id="IPR013096">
    <property type="entry name" value="Cupin_2"/>
</dbReference>
<proteinExistence type="predicted"/>
<keyword evidence="3" id="KW-1185">Reference proteome</keyword>
<feature type="domain" description="Cupin type-2" evidence="1">
    <location>
        <begin position="63"/>
        <end position="109"/>
    </location>
</feature>
<name>A0ABU8JEC2_9GAMM</name>
<dbReference type="Proteomes" id="UP001381174">
    <property type="component" value="Unassembled WGS sequence"/>
</dbReference>
<organism evidence="2 3">
    <name type="scientific">Fulvimonas yonginensis</name>
    <dbReference type="NCBI Taxonomy" id="1495200"/>
    <lineage>
        <taxon>Bacteria</taxon>
        <taxon>Pseudomonadati</taxon>
        <taxon>Pseudomonadota</taxon>
        <taxon>Gammaproteobacteria</taxon>
        <taxon>Lysobacterales</taxon>
        <taxon>Rhodanobacteraceae</taxon>
        <taxon>Fulvimonas</taxon>
    </lineage>
</organism>
<dbReference type="InterPro" id="IPR014710">
    <property type="entry name" value="RmlC-like_jellyroll"/>
</dbReference>
<accession>A0ABU8JEC2</accession>
<dbReference type="PANTHER" id="PTHR36448:SF2">
    <property type="entry name" value="CUPIN TYPE-1 DOMAIN-CONTAINING PROTEIN"/>
    <property type="match status" value="1"/>
</dbReference>
<dbReference type="PIRSF" id="PIRSF019307">
    <property type="entry name" value="UCP019307"/>
    <property type="match status" value="1"/>
</dbReference>
<dbReference type="InterPro" id="IPR047121">
    <property type="entry name" value="YjiB-like"/>
</dbReference>
<sequence length="169" mass="18629">MHVQAFLLSPHDWVPNHPRLPVLLYRQALGGEAGEDGAAAAFEAMFRRNGWPPQWRSGIYDFHHYHSTAHEVLGVARGSARLMLGGPGGREVRVRAGDVALLPAGTGHRRLESSNDFLVVGAYPPDQHWDICRDAPDATMLMRIAQLPFPACDPVEGEHGPLTQRWSPS</sequence>
<reference evidence="2 3" key="1">
    <citation type="journal article" date="2014" name="Int. J. Syst. Evol. Microbiol.">
        <title>Fulvimonas yonginensis sp. nov., isolated from greenhouse soil, and emended description of the genus Fulvimonas.</title>
        <authorList>
            <person name="Ahn J.H."/>
            <person name="Kim S.J."/>
            <person name="Weon H.Y."/>
            <person name="Hong S.B."/>
            <person name="Seok S.J."/>
            <person name="Kwon S.W."/>
        </authorList>
    </citation>
    <scope>NUCLEOTIDE SEQUENCE [LARGE SCALE GENOMIC DNA]</scope>
    <source>
        <strain evidence="2 3">KACC 16952</strain>
    </source>
</reference>
<protein>
    <submittedName>
        <fullName evidence="2">Cupin domain-containing protein</fullName>
    </submittedName>
</protein>
<dbReference type="EMBL" id="JBBBNY010000010">
    <property type="protein sequence ID" value="MEI7037695.1"/>
    <property type="molecule type" value="Genomic_DNA"/>
</dbReference>
<dbReference type="SUPFAM" id="SSF51182">
    <property type="entry name" value="RmlC-like cupins"/>
    <property type="match status" value="1"/>
</dbReference>
<dbReference type="Gene3D" id="2.60.120.10">
    <property type="entry name" value="Jelly Rolls"/>
    <property type="match status" value="1"/>
</dbReference>
<dbReference type="RefSeq" id="WP_336808331.1">
    <property type="nucleotide sequence ID" value="NZ_JBBBNY010000010.1"/>
</dbReference>